<keyword evidence="4 10" id="KW-0479">Metal-binding</keyword>
<evidence type="ECO:0000256" key="4">
    <source>
        <dbReference type="ARBA" id="ARBA00022723"/>
    </source>
</evidence>
<dbReference type="NCBIfam" id="NF009895">
    <property type="entry name" value="PRK13352.1"/>
    <property type="match status" value="1"/>
</dbReference>
<dbReference type="SFLD" id="SFLDF00407">
    <property type="entry name" value="phosphomethylpyrimidine_syntha"/>
    <property type="match status" value="1"/>
</dbReference>
<dbReference type="Proteomes" id="UP000677668">
    <property type="component" value="Chromosome 1"/>
</dbReference>
<dbReference type="Gene3D" id="6.10.250.620">
    <property type="match status" value="1"/>
</dbReference>
<evidence type="ECO:0000256" key="10">
    <source>
        <dbReference type="HAMAP-Rule" id="MF_00089"/>
    </source>
</evidence>
<dbReference type="NCBIfam" id="TIGR00190">
    <property type="entry name" value="thiC"/>
    <property type="match status" value="1"/>
</dbReference>
<evidence type="ECO:0000256" key="5">
    <source>
        <dbReference type="ARBA" id="ARBA00022833"/>
    </source>
</evidence>
<protein>
    <recommendedName>
        <fullName evidence="10">Phosphomethylpyrimidine synthase</fullName>
        <ecNumber evidence="10">4.1.99.17</ecNumber>
    </recommendedName>
    <alternativeName>
        <fullName evidence="10">Hydroxymethylpyrimidine phosphate synthase</fullName>
        <shortName evidence="10">HMP-P synthase</shortName>
        <shortName evidence="10">HMP-phosphate synthase</shortName>
        <shortName evidence="10">HMPP synthase</shortName>
    </alternativeName>
    <alternativeName>
        <fullName evidence="10">Thiamine biosynthesis protein ThiC</fullName>
    </alternativeName>
</protein>
<feature type="binding site" evidence="10">
    <location>
        <position position="153"/>
    </location>
    <ligand>
        <name>substrate</name>
    </ligand>
</feature>
<feature type="binding site" evidence="10">
    <location>
        <position position="119"/>
    </location>
    <ligand>
        <name>substrate</name>
    </ligand>
</feature>
<reference evidence="12 13" key="1">
    <citation type="submission" date="2021-03" db="EMBL/GenBank/DDBJ databases">
        <title>Genomic and phenotypic characterization of Chloracidobacterium isolates provides evidence for multiple species.</title>
        <authorList>
            <person name="Saini M.K."/>
            <person name="Costas A.M.G."/>
            <person name="Tank M."/>
            <person name="Bryant D.A."/>
        </authorList>
    </citation>
    <scope>NUCLEOTIDE SEQUENCE [LARGE SCALE GENOMIC DNA]</scope>
    <source>
        <strain evidence="12 13">N</strain>
    </source>
</reference>
<dbReference type="GO" id="GO:0070284">
    <property type="term" value="F:phosphomethylpyrimidine synthase activity"/>
    <property type="evidence" value="ECO:0007669"/>
    <property type="project" value="UniProtKB-EC"/>
</dbReference>
<dbReference type="EMBL" id="CP072642">
    <property type="protein sequence ID" value="QUV94924.1"/>
    <property type="molecule type" value="Genomic_DNA"/>
</dbReference>
<dbReference type="InterPro" id="IPR037509">
    <property type="entry name" value="ThiC"/>
</dbReference>
<feature type="binding site" evidence="10">
    <location>
        <position position="61"/>
    </location>
    <ligand>
        <name>substrate</name>
    </ligand>
</feature>
<evidence type="ECO:0000256" key="7">
    <source>
        <dbReference type="ARBA" id="ARBA00023004"/>
    </source>
</evidence>
<feature type="binding site" evidence="10">
    <location>
        <begin position="216"/>
        <end position="219"/>
    </location>
    <ligand>
        <name>substrate</name>
    </ligand>
</feature>
<evidence type="ECO:0000256" key="9">
    <source>
        <dbReference type="ARBA" id="ARBA00023239"/>
    </source>
</evidence>
<evidence type="ECO:0000256" key="6">
    <source>
        <dbReference type="ARBA" id="ARBA00022977"/>
    </source>
</evidence>
<feature type="region of interest" description="Disordered" evidence="11">
    <location>
        <begin position="421"/>
        <end position="442"/>
    </location>
</feature>
<keyword evidence="3 10" id="KW-0949">S-adenosyl-L-methionine</keyword>
<comment type="catalytic activity">
    <reaction evidence="10">
        <text>5-amino-1-(5-phospho-beta-D-ribosyl)imidazole + S-adenosyl-L-methionine = 4-amino-2-methyl-5-(phosphooxymethyl)pyrimidine + CO + 5'-deoxyadenosine + formate + L-methionine + 3 H(+)</text>
        <dbReference type="Rhea" id="RHEA:24840"/>
        <dbReference type="ChEBI" id="CHEBI:15378"/>
        <dbReference type="ChEBI" id="CHEBI:15740"/>
        <dbReference type="ChEBI" id="CHEBI:17245"/>
        <dbReference type="ChEBI" id="CHEBI:17319"/>
        <dbReference type="ChEBI" id="CHEBI:57844"/>
        <dbReference type="ChEBI" id="CHEBI:58354"/>
        <dbReference type="ChEBI" id="CHEBI:59789"/>
        <dbReference type="ChEBI" id="CHEBI:137981"/>
        <dbReference type="EC" id="4.1.99.17"/>
    </reaction>
</comment>
<feature type="binding site" evidence="10">
    <location>
        <position position="399"/>
    </location>
    <ligand>
        <name>[4Fe-4S] cluster</name>
        <dbReference type="ChEBI" id="CHEBI:49883"/>
        <note>4Fe-4S-S-AdoMet</note>
    </ligand>
</feature>
<evidence type="ECO:0000256" key="8">
    <source>
        <dbReference type="ARBA" id="ARBA00023014"/>
    </source>
</evidence>
<feature type="binding site" evidence="10">
    <location>
        <position position="255"/>
    </location>
    <ligand>
        <name>substrate</name>
    </ligand>
</feature>
<keyword evidence="2 10" id="KW-0004">4Fe-4S</keyword>
<comment type="cofactor">
    <cofactor evidence="10">
        <name>[4Fe-4S] cluster</name>
        <dbReference type="ChEBI" id="CHEBI:49883"/>
    </cofactor>
    <text evidence="10">Binds 1 [4Fe-4S] cluster per subunit. The cluster is coordinated with 3 cysteines and an exchangeable S-adenosyl-L-methionine.</text>
</comment>
<dbReference type="SFLD" id="SFLDG01114">
    <property type="entry name" value="phosphomethylpyrimidine_syntha"/>
    <property type="match status" value="1"/>
</dbReference>
<feature type="binding site" evidence="10">
    <location>
        <position position="259"/>
    </location>
    <ligand>
        <name>Zn(2+)</name>
        <dbReference type="ChEBI" id="CHEBI:29105"/>
    </ligand>
</feature>
<feature type="binding site" evidence="10">
    <location>
        <position position="282"/>
    </location>
    <ligand>
        <name>substrate</name>
    </ligand>
</feature>
<dbReference type="PANTHER" id="PTHR30557">
    <property type="entry name" value="THIAMINE BIOSYNTHESIS PROTEIN THIC"/>
    <property type="match status" value="1"/>
</dbReference>
<evidence type="ECO:0000256" key="1">
    <source>
        <dbReference type="ARBA" id="ARBA00003175"/>
    </source>
</evidence>
<evidence type="ECO:0000313" key="13">
    <source>
        <dbReference type="Proteomes" id="UP000677668"/>
    </source>
</evidence>
<evidence type="ECO:0000256" key="2">
    <source>
        <dbReference type="ARBA" id="ARBA00022485"/>
    </source>
</evidence>
<keyword evidence="9 10" id="KW-0456">Lyase</keyword>
<feature type="binding site" evidence="10">
    <location>
        <position position="323"/>
    </location>
    <ligand>
        <name>Zn(2+)</name>
        <dbReference type="ChEBI" id="CHEBI:29105"/>
    </ligand>
</feature>
<accession>A0ABX8B1V5</accession>
<sequence length="442" mass="47959">MLACAGKITEEMMAVAEDERLDPEFIRQGLADGTIVIPKNIRHQFRPIGIGKGLRTKVNANIGASGYHQLLEEEITKLHTAVQYGADSVMDLSTGTDLDLIRETLIRESPLMLGTVPIYQVASEGSILKMDPEELFAVIEKQAQQGVDYMTVHCGVTKETVRKLRQHQRIEGIVSRGGALLAAYIEATGNENPLYEQFDRLCDIFARYDVTFSLGDGLRPGATGDASDRGQLAELLVLGELVTRAREKGCQVMVEGPGHVPLDQIVANVQLQKRVCDGAPFYVLGPLTCDVAPGYDHITGAIGGAIAAAAGTDMLCYVTPAEHLRLPDRQDVIEGVIATRIAAHSGDLVKGVKGAKAWNDQMSRYRKQLDWDGMFRLAMDPEKARRYKEESEAANAKVCSMCGSLCSINIDNAAIEKFSGQKPDTSEKFLTPRPAAAVAGGD</sequence>
<comment type="function">
    <text evidence="1 10">Catalyzes the synthesis of the hydroxymethylpyrimidine phosphate (HMP-P) moiety of thiamine from aminoimidazole ribotide (AIR) in a radical S-adenosyl-L-methionine (SAM)-dependent reaction.</text>
</comment>
<dbReference type="InterPro" id="IPR002817">
    <property type="entry name" value="ThiC/BzaA/B"/>
</dbReference>
<keyword evidence="7 10" id="KW-0408">Iron</keyword>
<feature type="binding site" evidence="10">
    <location>
        <position position="402"/>
    </location>
    <ligand>
        <name>[4Fe-4S] cluster</name>
        <dbReference type="ChEBI" id="CHEBI:49883"/>
        <note>4Fe-4S-S-AdoMet</note>
    </ligand>
</feature>
<keyword evidence="5 10" id="KW-0862">Zinc</keyword>
<dbReference type="HAMAP" id="MF_00089">
    <property type="entry name" value="ThiC"/>
    <property type="match status" value="1"/>
</dbReference>
<dbReference type="InterPro" id="IPR038521">
    <property type="entry name" value="ThiC/Bza_core_dom"/>
</dbReference>
<comment type="pathway">
    <text evidence="10">Cofactor biosynthesis; thiamine diphosphate biosynthesis.</text>
</comment>
<keyword evidence="8 10" id="KW-0411">Iron-sulfur</keyword>
<proteinExistence type="inferred from homology"/>
<evidence type="ECO:0000313" key="12">
    <source>
        <dbReference type="EMBL" id="QUV94924.1"/>
    </source>
</evidence>
<feature type="binding site" evidence="10">
    <location>
        <position position="406"/>
    </location>
    <ligand>
        <name>[4Fe-4S] cluster</name>
        <dbReference type="ChEBI" id="CHEBI:49883"/>
        <note>4Fe-4S-S-AdoMet</note>
    </ligand>
</feature>
<dbReference type="PANTHER" id="PTHR30557:SF1">
    <property type="entry name" value="PHOSPHOMETHYLPYRIMIDINE SYNTHASE, CHLOROPLASTIC"/>
    <property type="match status" value="1"/>
</dbReference>
<keyword evidence="6 10" id="KW-0784">Thiamine biosynthesis</keyword>
<dbReference type="Pfam" id="PF01964">
    <property type="entry name" value="ThiC_Rad_SAM"/>
    <property type="match status" value="1"/>
</dbReference>
<feature type="binding site" evidence="10">
    <location>
        <begin position="175"/>
        <end position="177"/>
    </location>
    <ligand>
        <name>substrate</name>
    </ligand>
</feature>
<keyword evidence="13" id="KW-1185">Reference proteome</keyword>
<name>A0ABX8B1V5_9BACT</name>
<feature type="binding site" evidence="10">
    <location>
        <position position="90"/>
    </location>
    <ligand>
        <name>substrate</name>
    </ligand>
</feature>
<organism evidence="12 13">
    <name type="scientific">Chloracidobacterium sp. N</name>
    <dbReference type="NCBI Taxonomy" id="2821540"/>
    <lineage>
        <taxon>Bacteria</taxon>
        <taxon>Pseudomonadati</taxon>
        <taxon>Acidobacteriota</taxon>
        <taxon>Terriglobia</taxon>
        <taxon>Terriglobales</taxon>
        <taxon>Acidobacteriaceae</taxon>
        <taxon>Chloracidobacterium</taxon>
        <taxon>Chloracidobacterium aggregatum</taxon>
    </lineage>
</organism>
<comment type="similarity">
    <text evidence="10">Belongs to the ThiC family.</text>
</comment>
<dbReference type="EC" id="4.1.99.17" evidence="10"/>
<dbReference type="RefSeq" id="WP_211423181.1">
    <property type="nucleotide sequence ID" value="NZ_CP072642.1"/>
</dbReference>
<gene>
    <name evidence="10 12" type="primary">thiC</name>
    <name evidence="12" type="ORF">J8C05_02405</name>
</gene>
<evidence type="ECO:0000256" key="11">
    <source>
        <dbReference type="SAM" id="MobiDB-lite"/>
    </source>
</evidence>
<dbReference type="SFLD" id="SFLDS00113">
    <property type="entry name" value="Radical_SAM_Phosphomethylpyrim"/>
    <property type="match status" value="1"/>
</dbReference>
<dbReference type="Gene3D" id="3.20.20.540">
    <property type="entry name" value="Radical SAM ThiC family, central domain"/>
    <property type="match status" value="1"/>
</dbReference>
<evidence type="ECO:0000256" key="3">
    <source>
        <dbReference type="ARBA" id="ARBA00022691"/>
    </source>
</evidence>